<dbReference type="VEuPathDB" id="FungiDB:EYZ11_009148"/>
<proteinExistence type="predicted"/>
<keyword evidence="2" id="KW-1185">Reference proteome</keyword>
<dbReference type="EMBL" id="SOSA01000419">
    <property type="protein sequence ID" value="THC91399.1"/>
    <property type="molecule type" value="Genomic_DNA"/>
</dbReference>
<dbReference type="Proteomes" id="UP000308092">
    <property type="component" value="Unassembled WGS sequence"/>
</dbReference>
<protein>
    <submittedName>
        <fullName evidence="1">Uncharacterized protein</fullName>
    </submittedName>
</protein>
<evidence type="ECO:0000313" key="2">
    <source>
        <dbReference type="Proteomes" id="UP000308092"/>
    </source>
</evidence>
<evidence type="ECO:0000313" key="1">
    <source>
        <dbReference type="EMBL" id="THC91399.1"/>
    </source>
</evidence>
<comment type="caution">
    <text evidence="1">The sequence shown here is derived from an EMBL/GenBank/DDBJ whole genome shotgun (WGS) entry which is preliminary data.</text>
</comment>
<dbReference type="AlphaFoldDB" id="A0A4S3J8L6"/>
<dbReference type="STRING" id="1220188.A0A4S3J8L6"/>
<organism evidence="1 2">
    <name type="scientific">Aspergillus tanneri</name>
    <dbReference type="NCBI Taxonomy" id="1220188"/>
    <lineage>
        <taxon>Eukaryota</taxon>
        <taxon>Fungi</taxon>
        <taxon>Dikarya</taxon>
        <taxon>Ascomycota</taxon>
        <taxon>Pezizomycotina</taxon>
        <taxon>Eurotiomycetes</taxon>
        <taxon>Eurotiomycetidae</taxon>
        <taxon>Eurotiales</taxon>
        <taxon>Aspergillaceae</taxon>
        <taxon>Aspergillus</taxon>
        <taxon>Aspergillus subgen. Circumdati</taxon>
    </lineage>
</organism>
<sequence length="71" mass="7914">MLAHAFNLGYATRPYHLSIVVYIAPTQDSIVSIEAIREIYGSTGRVNKGAFLNHFIAFNSRSVFDTLFHGP</sequence>
<gene>
    <name evidence="1" type="ORF">EYZ11_009148</name>
</gene>
<name>A0A4S3J8L6_9EURO</name>
<reference evidence="1 2" key="1">
    <citation type="submission" date="2019-03" db="EMBL/GenBank/DDBJ databases">
        <title>The genome sequence of a newly discovered highly antifungal drug resistant Aspergillus species, Aspergillus tanneri NIH 1004.</title>
        <authorList>
            <person name="Mounaud S."/>
            <person name="Singh I."/>
            <person name="Joardar V."/>
            <person name="Pakala S."/>
            <person name="Pakala S."/>
            <person name="Venepally P."/>
            <person name="Hoover J."/>
            <person name="Nierman W."/>
            <person name="Chung J."/>
            <person name="Losada L."/>
        </authorList>
    </citation>
    <scope>NUCLEOTIDE SEQUENCE [LARGE SCALE GENOMIC DNA]</scope>
    <source>
        <strain evidence="1 2">NIH1004</strain>
    </source>
</reference>
<accession>A0A4S3J8L6</accession>